<evidence type="ECO:0000313" key="2">
    <source>
        <dbReference type="Proteomes" id="UP000823775"/>
    </source>
</evidence>
<comment type="caution">
    <text evidence="1">The sequence shown here is derived from an EMBL/GenBank/DDBJ whole genome shotgun (WGS) entry which is preliminary data.</text>
</comment>
<organism evidence="1 2">
    <name type="scientific">Datura stramonium</name>
    <name type="common">Jimsonweed</name>
    <name type="synonym">Common thornapple</name>
    <dbReference type="NCBI Taxonomy" id="4076"/>
    <lineage>
        <taxon>Eukaryota</taxon>
        <taxon>Viridiplantae</taxon>
        <taxon>Streptophyta</taxon>
        <taxon>Embryophyta</taxon>
        <taxon>Tracheophyta</taxon>
        <taxon>Spermatophyta</taxon>
        <taxon>Magnoliopsida</taxon>
        <taxon>eudicotyledons</taxon>
        <taxon>Gunneridae</taxon>
        <taxon>Pentapetalae</taxon>
        <taxon>asterids</taxon>
        <taxon>lamiids</taxon>
        <taxon>Solanales</taxon>
        <taxon>Solanaceae</taxon>
        <taxon>Solanoideae</taxon>
        <taxon>Datureae</taxon>
        <taxon>Datura</taxon>
    </lineage>
</organism>
<evidence type="ECO:0000313" key="1">
    <source>
        <dbReference type="EMBL" id="MCD7471119.1"/>
    </source>
</evidence>
<gene>
    <name evidence="1" type="ORF">HAX54_011407</name>
</gene>
<sequence>MGDELGSKTIDYSPVGSSKTSMERQFRLILASGHCLDPALYWRFMNRHWRFVALSLIEYLLPQFSVFHQWFRAVRGYPPTVCRCFVGVSPVLPML</sequence>
<dbReference type="Proteomes" id="UP000823775">
    <property type="component" value="Unassembled WGS sequence"/>
</dbReference>
<proteinExistence type="predicted"/>
<reference evidence="1 2" key="1">
    <citation type="journal article" date="2021" name="BMC Genomics">
        <title>Datura genome reveals duplications of psychoactive alkaloid biosynthetic genes and high mutation rate following tissue culture.</title>
        <authorList>
            <person name="Rajewski A."/>
            <person name="Carter-House D."/>
            <person name="Stajich J."/>
            <person name="Litt A."/>
        </authorList>
    </citation>
    <scope>NUCLEOTIDE SEQUENCE [LARGE SCALE GENOMIC DNA]</scope>
    <source>
        <strain evidence="1">AR-01</strain>
    </source>
</reference>
<dbReference type="EMBL" id="JACEIK010001646">
    <property type="protein sequence ID" value="MCD7471119.1"/>
    <property type="molecule type" value="Genomic_DNA"/>
</dbReference>
<protein>
    <submittedName>
        <fullName evidence="1">Uncharacterized protein</fullName>
    </submittedName>
</protein>
<name>A0ABS8THY5_DATST</name>
<keyword evidence="2" id="KW-1185">Reference proteome</keyword>
<accession>A0ABS8THY5</accession>